<gene>
    <name evidence="7" type="ORF">LZC94_41065</name>
</gene>
<reference evidence="7 8" key="1">
    <citation type="submission" date="2021-12" db="EMBL/GenBank/DDBJ databases">
        <title>Discovery of the Pendulisporaceae a myxobacterial family with distinct sporulation behavior and unique specialized metabolism.</title>
        <authorList>
            <person name="Garcia R."/>
            <person name="Popoff A."/>
            <person name="Bader C.D."/>
            <person name="Loehr J."/>
            <person name="Walesch S."/>
            <person name="Walt C."/>
            <person name="Boldt J."/>
            <person name="Bunk B."/>
            <person name="Haeckl F.J.F.P.J."/>
            <person name="Gunesch A.P."/>
            <person name="Birkelbach J."/>
            <person name="Nuebel U."/>
            <person name="Pietschmann T."/>
            <person name="Bach T."/>
            <person name="Mueller R."/>
        </authorList>
    </citation>
    <scope>NUCLEOTIDE SEQUENCE [LARGE SCALE GENOMIC DNA]</scope>
    <source>
        <strain evidence="7 8">MSr11954</strain>
    </source>
</reference>
<feature type="domain" description="RNA polymerase sigma factor 70 region 4 type 2" evidence="6">
    <location>
        <begin position="150"/>
        <end position="199"/>
    </location>
</feature>
<name>A0ABZ2LTL3_9BACT</name>
<keyword evidence="2" id="KW-0805">Transcription regulation</keyword>
<dbReference type="InterPro" id="IPR007627">
    <property type="entry name" value="RNA_pol_sigma70_r2"/>
</dbReference>
<dbReference type="Pfam" id="PF04542">
    <property type="entry name" value="Sigma70_r2"/>
    <property type="match status" value="1"/>
</dbReference>
<protein>
    <submittedName>
        <fullName evidence="7">RNA polymerase sigma factor</fullName>
    </submittedName>
</protein>
<evidence type="ECO:0000256" key="3">
    <source>
        <dbReference type="ARBA" id="ARBA00023082"/>
    </source>
</evidence>
<evidence type="ECO:0000313" key="8">
    <source>
        <dbReference type="Proteomes" id="UP001370348"/>
    </source>
</evidence>
<dbReference type="Pfam" id="PF08281">
    <property type="entry name" value="Sigma70_r4_2"/>
    <property type="match status" value="1"/>
</dbReference>
<sequence length="216" mass="24111">MSTSHDPGLLMEDMRGDEHVSQALLPAEFSIDSELPEEALLDEPCEPVDPARVARLVQTHHSFVWRSLRRLGVVSCDVDDATQKVFLAVSRKLGKVPPHRERSFLFATAIRIASNERRAERRKRHAGTEDIDLYMGGGASPEQTIADRALLDKVLDPLPLKLRSVFILFELEQMTKNEIAATLDLPEGTVASRLRRARELVEATIARLRAGEAGVR</sequence>
<dbReference type="PANTHER" id="PTHR43133">
    <property type="entry name" value="RNA POLYMERASE ECF-TYPE SIGMA FACTO"/>
    <property type="match status" value="1"/>
</dbReference>
<evidence type="ECO:0000256" key="1">
    <source>
        <dbReference type="ARBA" id="ARBA00010641"/>
    </source>
</evidence>
<dbReference type="InterPro" id="IPR036388">
    <property type="entry name" value="WH-like_DNA-bd_sf"/>
</dbReference>
<keyword evidence="4" id="KW-0804">Transcription</keyword>
<accession>A0ABZ2LTL3</accession>
<dbReference type="InterPro" id="IPR014284">
    <property type="entry name" value="RNA_pol_sigma-70_dom"/>
</dbReference>
<dbReference type="SUPFAM" id="SSF88946">
    <property type="entry name" value="Sigma2 domain of RNA polymerase sigma factors"/>
    <property type="match status" value="1"/>
</dbReference>
<comment type="similarity">
    <text evidence="1">Belongs to the sigma-70 factor family. ECF subfamily.</text>
</comment>
<dbReference type="Gene3D" id="1.10.10.10">
    <property type="entry name" value="Winged helix-like DNA-binding domain superfamily/Winged helix DNA-binding domain"/>
    <property type="match status" value="1"/>
</dbReference>
<dbReference type="PANTHER" id="PTHR43133:SF63">
    <property type="entry name" value="RNA POLYMERASE SIGMA FACTOR FECI-RELATED"/>
    <property type="match status" value="1"/>
</dbReference>
<dbReference type="NCBIfam" id="TIGR02937">
    <property type="entry name" value="sigma70-ECF"/>
    <property type="match status" value="1"/>
</dbReference>
<dbReference type="InterPro" id="IPR013325">
    <property type="entry name" value="RNA_pol_sigma_r2"/>
</dbReference>
<dbReference type="EMBL" id="CP089984">
    <property type="protein sequence ID" value="WXB14208.1"/>
    <property type="molecule type" value="Genomic_DNA"/>
</dbReference>
<keyword evidence="8" id="KW-1185">Reference proteome</keyword>
<dbReference type="RefSeq" id="WP_394823826.1">
    <property type="nucleotide sequence ID" value="NZ_CP089984.1"/>
</dbReference>
<dbReference type="InterPro" id="IPR013249">
    <property type="entry name" value="RNA_pol_sigma70_r4_t2"/>
</dbReference>
<keyword evidence="3" id="KW-0731">Sigma factor</keyword>
<evidence type="ECO:0000256" key="2">
    <source>
        <dbReference type="ARBA" id="ARBA00023015"/>
    </source>
</evidence>
<evidence type="ECO:0000259" key="6">
    <source>
        <dbReference type="Pfam" id="PF08281"/>
    </source>
</evidence>
<dbReference type="SUPFAM" id="SSF88659">
    <property type="entry name" value="Sigma3 and sigma4 domains of RNA polymerase sigma factors"/>
    <property type="match status" value="1"/>
</dbReference>
<feature type="domain" description="RNA polymerase sigma-70 region 2" evidence="5">
    <location>
        <begin position="56"/>
        <end position="122"/>
    </location>
</feature>
<dbReference type="Gene3D" id="1.10.1740.10">
    <property type="match status" value="1"/>
</dbReference>
<dbReference type="InterPro" id="IPR039425">
    <property type="entry name" value="RNA_pol_sigma-70-like"/>
</dbReference>
<dbReference type="InterPro" id="IPR013324">
    <property type="entry name" value="RNA_pol_sigma_r3/r4-like"/>
</dbReference>
<dbReference type="Proteomes" id="UP001370348">
    <property type="component" value="Chromosome"/>
</dbReference>
<evidence type="ECO:0000256" key="4">
    <source>
        <dbReference type="ARBA" id="ARBA00023163"/>
    </source>
</evidence>
<dbReference type="CDD" id="cd06171">
    <property type="entry name" value="Sigma70_r4"/>
    <property type="match status" value="1"/>
</dbReference>
<evidence type="ECO:0000259" key="5">
    <source>
        <dbReference type="Pfam" id="PF04542"/>
    </source>
</evidence>
<organism evidence="7 8">
    <name type="scientific">Pendulispora albinea</name>
    <dbReference type="NCBI Taxonomy" id="2741071"/>
    <lineage>
        <taxon>Bacteria</taxon>
        <taxon>Pseudomonadati</taxon>
        <taxon>Myxococcota</taxon>
        <taxon>Myxococcia</taxon>
        <taxon>Myxococcales</taxon>
        <taxon>Sorangiineae</taxon>
        <taxon>Pendulisporaceae</taxon>
        <taxon>Pendulispora</taxon>
    </lineage>
</organism>
<evidence type="ECO:0000313" key="7">
    <source>
        <dbReference type="EMBL" id="WXB14208.1"/>
    </source>
</evidence>
<proteinExistence type="inferred from homology"/>